<evidence type="ECO:0000256" key="7">
    <source>
        <dbReference type="ARBA" id="ARBA00048670"/>
    </source>
</evidence>
<dbReference type="RefSeq" id="WP_072287879.1">
    <property type="nucleotide sequence ID" value="NZ_CP015455.1"/>
</dbReference>
<evidence type="ECO:0000256" key="8">
    <source>
        <dbReference type="RuleBase" id="RU368092"/>
    </source>
</evidence>
<evidence type="ECO:0000256" key="6">
    <source>
        <dbReference type="ARBA" id="ARBA00023304"/>
    </source>
</evidence>
<dbReference type="UniPathway" id="UPA00047">
    <property type="reaction ID" value="UER00055"/>
</dbReference>
<dbReference type="InterPro" id="IPR002912">
    <property type="entry name" value="ACT_dom"/>
</dbReference>
<keyword evidence="5 8" id="KW-0028">Amino-acid biosynthesis</keyword>
<dbReference type="SUPFAM" id="SSF55021">
    <property type="entry name" value="ACT-like"/>
    <property type="match status" value="2"/>
</dbReference>
<organism evidence="10 11">
    <name type="scientific">Syntrophotalea acetylenica</name>
    <name type="common">Pelobacter acetylenicus</name>
    <dbReference type="NCBI Taxonomy" id="29542"/>
    <lineage>
        <taxon>Bacteria</taxon>
        <taxon>Pseudomonadati</taxon>
        <taxon>Thermodesulfobacteriota</taxon>
        <taxon>Desulfuromonadia</taxon>
        <taxon>Desulfuromonadales</taxon>
        <taxon>Syntrophotaleaceae</taxon>
        <taxon>Syntrophotalea</taxon>
    </lineage>
</organism>
<keyword evidence="6 8" id="KW-0100">Branched-chain amino acid biosynthesis</keyword>
<dbReference type="InterPro" id="IPR004789">
    <property type="entry name" value="Acetalactate_synth_ssu"/>
</dbReference>
<evidence type="ECO:0000256" key="1">
    <source>
        <dbReference type="ARBA" id="ARBA00004974"/>
    </source>
</evidence>
<keyword evidence="11" id="KW-1185">Reference proteome</keyword>
<evidence type="ECO:0000313" key="11">
    <source>
        <dbReference type="Proteomes" id="UP000182264"/>
    </source>
</evidence>
<dbReference type="FunFam" id="3.30.70.1150:FF:000001">
    <property type="entry name" value="Acetolactate synthase small subunit"/>
    <property type="match status" value="1"/>
</dbReference>
<reference evidence="10 11" key="1">
    <citation type="journal article" date="2017" name="Genome Announc.">
        <title>Complete Genome Sequences of Two Acetylene-Fermenting Pelobacter acetylenicus Strains.</title>
        <authorList>
            <person name="Sutton J.M."/>
            <person name="Baesman S.M."/>
            <person name="Fierst J.L."/>
            <person name="Poret-Peterson A.T."/>
            <person name="Oremland R.S."/>
            <person name="Dunlap D.S."/>
            <person name="Akob D.M."/>
        </authorList>
    </citation>
    <scope>NUCLEOTIDE SEQUENCE [LARGE SCALE GENOMIC DNA]</scope>
    <source>
        <strain evidence="10 11">DSM 3247</strain>
    </source>
</reference>
<evidence type="ECO:0000313" key="10">
    <source>
        <dbReference type="EMBL" id="APG26040.1"/>
    </source>
</evidence>
<dbReference type="PANTHER" id="PTHR30239">
    <property type="entry name" value="ACETOLACTATE SYNTHASE SMALL SUBUNIT"/>
    <property type="match status" value="1"/>
</dbReference>
<comment type="similarity">
    <text evidence="3 8">Belongs to the acetolactate synthase small subunit family.</text>
</comment>
<evidence type="ECO:0000256" key="2">
    <source>
        <dbReference type="ARBA" id="ARBA00005025"/>
    </source>
</evidence>
<dbReference type="Gene3D" id="3.30.70.1150">
    <property type="entry name" value="ACT-like. Chain A, domain 2"/>
    <property type="match status" value="1"/>
</dbReference>
<gene>
    <name evidence="10" type="ORF">A7E75_14260</name>
</gene>
<dbReference type="Gene3D" id="3.30.70.260">
    <property type="match status" value="1"/>
</dbReference>
<dbReference type="Pfam" id="PF10369">
    <property type="entry name" value="ALS_ss_C"/>
    <property type="match status" value="1"/>
</dbReference>
<dbReference type="OrthoDB" id="9787365at2"/>
<dbReference type="NCBIfam" id="NF008864">
    <property type="entry name" value="PRK11895.1"/>
    <property type="match status" value="1"/>
</dbReference>
<dbReference type="InterPro" id="IPR045865">
    <property type="entry name" value="ACT-like_dom_sf"/>
</dbReference>
<name>A0A1L3GJH8_SYNAC</name>
<evidence type="ECO:0000256" key="4">
    <source>
        <dbReference type="ARBA" id="ARBA00011744"/>
    </source>
</evidence>
<dbReference type="CDD" id="cd04878">
    <property type="entry name" value="ACT_AHAS"/>
    <property type="match status" value="1"/>
</dbReference>
<comment type="subunit">
    <text evidence="4 8">Dimer of large and small chains.</text>
</comment>
<dbReference type="GO" id="GO:0009097">
    <property type="term" value="P:isoleucine biosynthetic process"/>
    <property type="evidence" value="ECO:0007669"/>
    <property type="project" value="UniProtKB-UniRule"/>
</dbReference>
<dbReference type="InterPro" id="IPR027271">
    <property type="entry name" value="Acetolactate_synth/TF_NikR_C"/>
</dbReference>
<comment type="pathway">
    <text evidence="1 8">Amino-acid biosynthesis; L-isoleucine biosynthesis; L-isoleucine from 2-oxobutanoate: step 1/4.</text>
</comment>
<dbReference type="GO" id="GO:1990610">
    <property type="term" value="F:acetolactate synthase regulator activity"/>
    <property type="evidence" value="ECO:0007669"/>
    <property type="project" value="UniProtKB-UniRule"/>
</dbReference>
<dbReference type="Proteomes" id="UP000182264">
    <property type="component" value="Chromosome"/>
</dbReference>
<dbReference type="EC" id="2.2.1.6" evidence="8"/>
<dbReference type="AlphaFoldDB" id="A0A1L3GJH8"/>
<evidence type="ECO:0000256" key="3">
    <source>
        <dbReference type="ARBA" id="ARBA00006341"/>
    </source>
</evidence>
<dbReference type="FunFam" id="3.30.70.260:FF:000001">
    <property type="entry name" value="Acetolactate synthase, small subunit"/>
    <property type="match status" value="1"/>
</dbReference>
<protein>
    <recommendedName>
        <fullName evidence="8">Acetolactate synthase small subunit</fullName>
        <shortName evidence="8">AHAS</shortName>
        <shortName evidence="8">ALS</shortName>
        <ecNumber evidence="8">2.2.1.6</ecNumber>
    </recommendedName>
    <alternativeName>
        <fullName evidence="8">Acetohydroxy-acid synthase small subunit</fullName>
    </alternativeName>
</protein>
<dbReference type="STRING" id="29542.A6070_08285"/>
<dbReference type="GO" id="GO:0003984">
    <property type="term" value="F:acetolactate synthase activity"/>
    <property type="evidence" value="ECO:0007669"/>
    <property type="project" value="UniProtKB-UniRule"/>
</dbReference>
<feature type="domain" description="ACT" evidence="9">
    <location>
        <begin position="9"/>
        <end position="83"/>
    </location>
</feature>
<dbReference type="KEGG" id="pace:A6070_08285"/>
<dbReference type="NCBIfam" id="TIGR00119">
    <property type="entry name" value="acolac_sm"/>
    <property type="match status" value="1"/>
</dbReference>
<dbReference type="GO" id="GO:0005829">
    <property type="term" value="C:cytosol"/>
    <property type="evidence" value="ECO:0007669"/>
    <property type="project" value="TreeGrafter"/>
</dbReference>
<dbReference type="PANTHER" id="PTHR30239:SF0">
    <property type="entry name" value="ACETOLACTATE SYNTHASE SMALL SUBUNIT 1, CHLOROPLASTIC"/>
    <property type="match status" value="1"/>
</dbReference>
<sequence>MASQEAKHTISVLVENEFGVLTRVAGLFSGRGFNIESLSVAPTLDPSISRMTIVTSGDERILEQITKQLNKLIDTIKVIDFTDCEFVERELALIKVQATEDTRAEVLRIVDIFRGSVVDVTARSYTIEITGAPGKIQAVVDLLKPIGIQEIVRSGPIVLGRGHKGWNG</sequence>
<accession>A0A1L3GJH8</accession>
<dbReference type="GO" id="GO:0009099">
    <property type="term" value="P:L-valine biosynthetic process"/>
    <property type="evidence" value="ECO:0007669"/>
    <property type="project" value="UniProtKB-UniRule"/>
</dbReference>
<dbReference type="PROSITE" id="PS51671">
    <property type="entry name" value="ACT"/>
    <property type="match status" value="1"/>
</dbReference>
<dbReference type="InterPro" id="IPR019455">
    <property type="entry name" value="Acetolactate_synth_ssu_C"/>
</dbReference>
<comment type="catalytic activity">
    <reaction evidence="7 8">
        <text>2 pyruvate + H(+) = (2S)-2-acetolactate + CO2</text>
        <dbReference type="Rhea" id="RHEA:25249"/>
        <dbReference type="ChEBI" id="CHEBI:15361"/>
        <dbReference type="ChEBI" id="CHEBI:15378"/>
        <dbReference type="ChEBI" id="CHEBI:16526"/>
        <dbReference type="ChEBI" id="CHEBI:58476"/>
        <dbReference type="EC" id="2.2.1.6"/>
    </reaction>
</comment>
<dbReference type="InterPro" id="IPR039557">
    <property type="entry name" value="AHAS_ACT"/>
</dbReference>
<evidence type="ECO:0000256" key="5">
    <source>
        <dbReference type="ARBA" id="ARBA00022605"/>
    </source>
</evidence>
<dbReference type="UniPathway" id="UPA00049">
    <property type="reaction ID" value="UER00059"/>
</dbReference>
<dbReference type="InterPro" id="IPR054480">
    <property type="entry name" value="AHAS_small-like_ACT"/>
</dbReference>
<dbReference type="EMBL" id="CP015518">
    <property type="protein sequence ID" value="APG26040.1"/>
    <property type="molecule type" value="Genomic_DNA"/>
</dbReference>
<keyword evidence="8" id="KW-0808">Transferase</keyword>
<comment type="pathway">
    <text evidence="2 8">Amino-acid biosynthesis; L-valine biosynthesis; L-valine from pyruvate: step 1/4.</text>
</comment>
<comment type="function">
    <text evidence="8">Catalyzes the conversion of 2 pyruvate molecules into acetolactate in the first common step of the biosynthetic pathway of the branched-amino acids such as leucine, isoleucine, and valine.</text>
</comment>
<evidence type="ECO:0000259" key="9">
    <source>
        <dbReference type="PROSITE" id="PS51671"/>
    </source>
</evidence>
<dbReference type="Pfam" id="PF22629">
    <property type="entry name" value="ACT_AHAS_ss"/>
    <property type="match status" value="1"/>
</dbReference>
<proteinExistence type="inferred from homology"/>